<gene>
    <name evidence="2" type="ORF">SNAT2548_LOCUS31829</name>
</gene>
<evidence type="ECO:0000313" key="3">
    <source>
        <dbReference type="Proteomes" id="UP000604046"/>
    </source>
</evidence>
<sequence length="418" mass="43036">MDGLPQPPQPPPPPPPGCGGKDGPGLGDFGSGFQPQGSNGGFGGPEGYAYGSQGGYPASYGAAPGGYGAPGDVSYGGGFGAPPPPPQSGAPGYGGYPGGYDMYQQGFTPPPPGSYGGSYSSFDAGRSRDFEGRDRDMGRDSGRDGGRGYDGGRGGDRGADRGSDRGDRGRRDFDRPGGGGDRGGGDRGGGGRDYDRGGRDYDRGDRSRGYDDRAADRRDSGKGYDFGKGYGRGVPLPEPVDLQLKNLPLDATEAALRSLFGQKGLTFDSVEFYVTANMTVSSQSQAEKVIQAFHMTKIAGRSIECVQAQETRAHEAEPAVGGANAAVVGRAATRALHGQSCEGTAAGPPRAEAAEEEEEADGRVCPCLLEDVIEAAVHDSAVVTPGATREVAVAEVVEVAMMAGPEAREEVKSTEFES</sequence>
<evidence type="ECO:0008006" key="4">
    <source>
        <dbReference type="Google" id="ProtNLM"/>
    </source>
</evidence>
<feature type="compositionally biased region" description="Basic and acidic residues" evidence="1">
    <location>
        <begin position="125"/>
        <end position="147"/>
    </location>
</feature>
<feature type="compositionally biased region" description="Low complexity" evidence="1">
    <location>
        <begin position="47"/>
        <end position="62"/>
    </location>
</feature>
<dbReference type="SUPFAM" id="SSF54928">
    <property type="entry name" value="RNA-binding domain, RBD"/>
    <property type="match status" value="1"/>
</dbReference>
<feature type="compositionally biased region" description="Gly residues" evidence="1">
    <location>
        <begin position="63"/>
        <end position="80"/>
    </location>
</feature>
<reference evidence="2" key="1">
    <citation type="submission" date="2021-02" db="EMBL/GenBank/DDBJ databases">
        <authorList>
            <person name="Dougan E. K."/>
            <person name="Rhodes N."/>
            <person name="Thang M."/>
            <person name="Chan C."/>
        </authorList>
    </citation>
    <scope>NUCLEOTIDE SEQUENCE</scope>
</reference>
<name>A0A812UA57_9DINO</name>
<protein>
    <recommendedName>
        <fullName evidence="4">RRM domain-containing protein</fullName>
    </recommendedName>
</protein>
<comment type="caution">
    <text evidence="2">The sequence shown here is derived from an EMBL/GenBank/DDBJ whole genome shotgun (WGS) entry which is preliminary data.</text>
</comment>
<organism evidence="2 3">
    <name type="scientific">Symbiodinium natans</name>
    <dbReference type="NCBI Taxonomy" id="878477"/>
    <lineage>
        <taxon>Eukaryota</taxon>
        <taxon>Sar</taxon>
        <taxon>Alveolata</taxon>
        <taxon>Dinophyceae</taxon>
        <taxon>Suessiales</taxon>
        <taxon>Symbiodiniaceae</taxon>
        <taxon>Symbiodinium</taxon>
    </lineage>
</organism>
<dbReference type="Proteomes" id="UP000604046">
    <property type="component" value="Unassembled WGS sequence"/>
</dbReference>
<dbReference type="CDD" id="cd00590">
    <property type="entry name" value="RRM_SF"/>
    <property type="match status" value="1"/>
</dbReference>
<dbReference type="InterPro" id="IPR012677">
    <property type="entry name" value="Nucleotide-bd_a/b_plait_sf"/>
</dbReference>
<feature type="compositionally biased region" description="Basic and acidic residues" evidence="1">
    <location>
        <begin position="183"/>
        <end position="222"/>
    </location>
</feature>
<dbReference type="Gene3D" id="3.30.70.330">
    <property type="match status" value="1"/>
</dbReference>
<feature type="compositionally biased region" description="Pro residues" evidence="1">
    <location>
        <begin position="1"/>
        <end position="17"/>
    </location>
</feature>
<dbReference type="GO" id="GO:0003676">
    <property type="term" value="F:nucleic acid binding"/>
    <property type="evidence" value="ECO:0007669"/>
    <property type="project" value="InterPro"/>
</dbReference>
<evidence type="ECO:0000256" key="1">
    <source>
        <dbReference type="SAM" id="MobiDB-lite"/>
    </source>
</evidence>
<feature type="compositionally biased region" description="Basic and acidic residues" evidence="1">
    <location>
        <begin position="153"/>
        <end position="175"/>
    </location>
</feature>
<proteinExistence type="predicted"/>
<feature type="compositionally biased region" description="Gly residues" evidence="1">
    <location>
        <begin position="18"/>
        <end position="30"/>
    </location>
</feature>
<evidence type="ECO:0000313" key="2">
    <source>
        <dbReference type="EMBL" id="CAE7563197.1"/>
    </source>
</evidence>
<dbReference type="AlphaFoldDB" id="A0A812UA57"/>
<accession>A0A812UA57</accession>
<feature type="region of interest" description="Disordered" evidence="1">
    <location>
        <begin position="339"/>
        <end position="359"/>
    </location>
</feature>
<dbReference type="OrthoDB" id="448492at2759"/>
<keyword evidence="3" id="KW-1185">Reference proteome</keyword>
<dbReference type="EMBL" id="CAJNDS010002679">
    <property type="protein sequence ID" value="CAE7563197.1"/>
    <property type="molecule type" value="Genomic_DNA"/>
</dbReference>
<dbReference type="InterPro" id="IPR035979">
    <property type="entry name" value="RBD_domain_sf"/>
</dbReference>
<feature type="region of interest" description="Disordered" evidence="1">
    <location>
        <begin position="1"/>
        <end position="233"/>
    </location>
</feature>